<sequence>MKYIFTVLLLLILFSCSDLDDANKDLCVATFCGEVKANQVNLTVYNNTGVDFEPFYWDIGGVRDTVEFFPLEQFACWTNHDSLTTNYFYAIGKSENQIYELDTIWVDSTDIRIIRSGNFSLELYRNDTSSDLLSALIEDYSGECRDFR</sequence>
<evidence type="ECO:0000313" key="3">
    <source>
        <dbReference type="Proteomes" id="UP000611723"/>
    </source>
</evidence>
<gene>
    <name evidence="2" type="ORF">JKA74_02905</name>
</gene>
<dbReference type="EMBL" id="JAEQBW010000001">
    <property type="protein sequence ID" value="MBK6263973.1"/>
    <property type="molecule type" value="Genomic_DNA"/>
</dbReference>
<proteinExistence type="predicted"/>
<keyword evidence="3" id="KW-1185">Reference proteome</keyword>
<dbReference type="AlphaFoldDB" id="A0A934WVS7"/>
<evidence type="ECO:0000313" key="2">
    <source>
        <dbReference type="EMBL" id="MBK6263973.1"/>
    </source>
</evidence>
<accession>A0A934WVS7</accession>
<evidence type="ECO:0000256" key="1">
    <source>
        <dbReference type="SAM" id="SignalP"/>
    </source>
</evidence>
<organism evidence="2 3">
    <name type="scientific">Marivirga aurantiaca</name>
    <dbReference type="NCBI Taxonomy" id="2802615"/>
    <lineage>
        <taxon>Bacteria</taxon>
        <taxon>Pseudomonadati</taxon>
        <taxon>Bacteroidota</taxon>
        <taxon>Cytophagia</taxon>
        <taxon>Cytophagales</taxon>
        <taxon>Marivirgaceae</taxon>
        <taxon>Marivirga</taxon>
    </lineage>
</organism>
<reference evidence="2" key="1">
    <citation type="submission" date="2021-01" db="EMBL/GenBank/DDBJ databases">
        <title>Marivirga aurantiaca sp. nov., isolated from intertidal surface sediments.</title>
        <authorList>
            <person name="Zhang M."/>
        </authorList>
    </citation>
    <scope>NUCLEOTIDE SEQUENCE</scope>
    <source>
        <strain evidence="2">S37H4</strain>
    </source>
</reference>
<name>A0A934WVS7_9BACT</name>
<protein>
    <submittedName>
        <fullName evidence="2">Uncharacterized protein</fullName>
    </submittedName>
</protein>
<dbReference type="RefSeq" id="WP_201429652.1">
    <property type="nucleotide sequence ID" value="NZ_JAEQBW010000001.1"/>
</dbReference>
<comment type="caution">
    <text evidence="2">The sequence shown here is derived from an EMBL/GenBank/DDBJ whole genome shotgun (WGS) entry which is preliminary data.</text>
</comment>
<keyword evidence="1" id="KW-0732">Signal</keyword>
<dbReference type="Proteomes" id="UP000611723">
    <property type="component" value="Unassembled WGS sequence"/>
</dbReference>
<feature type="signal peptide" evidence="1">
    <location>
        <begin position="1"/>
        <end position="20"/>
    </location>
</feature>
<dbReference type="PROSITE" id="PS51257">
    <property type="entry name" value="PROKAR_LIPOPROTEIN"/>
    <property type="match status" value="1"/>
</dbReference>
<feature type="chain" id="PRO_5037519344" evidence="1">
    <location>
        <begin position="21"/>
        <end position="148"/>
    </location>
</feature>